<organism evidence="1 2">
    <name type="scientific">Sphingomicrobium sediminis</name>
    <dbReference type="NCBI Taxonomy" id="2950949"/>
    <lineage>
        <taxon>Bacteria</taxon>
        <taxon>Pseudomonadati</taxon>
        <taxon>Pseudomonadota</taxon>
        <taxon>Alphaproteobacteria</taxon>
        <taxon>Sphingomonadales</taxon>
        <taxon>Sphingomonadaceae</taxon>
        <taxon>Sphingomicrobium</taxon>
    </lineage>
</organism>
<dbReference type="RefSeq" id="WP_252111535.1">
    <property type="nucleotide sequence ID" value="NZ_JAMSHT010000001.1"/>
</dbReference>
<evidence type="ECO:0000313" key="1">
    <source>
        <dbReference type="EMBL" id="MCM8556383.1"/>
    </source>
</evidence>
<comment type="caution">
    <text evidence="1">The sequence shown here is derived from an EMBL/GenBank/DDBJ whole genome shotgun (WGS) entry which is preliminary data.</text>
</comment>
<evidence type="ECO:0008006" key="3">
    <source>
        <dbReference type="Google" id="ProtNLM"/>
    </source>
</evidence>
<accession>A0A9X2EEC4</accession>
<gene>
    <name evidence="1" type="ORF">NDO55_00940</name>
</gene>
<reference evidence="1" key="1">
    <citation type="submission" date="2022-06" db="EMBL/GenBank/DDBJ databases">
        <title>Sphingomicrobium sedimins sp. nov., a marine bacterium isolated from tidal flat.</title>
        <authorList>
            <person name="Kim C.-H."/>
            <person name="Yoo Y."/>
            <person name="Kim J.-J."/>
        </authorList>
    </citation>
    <scope>NUCLEOTIDE SEQUENCE</scope>
    <source>
        <strain evidence="1">GRR-S6-50</strain>
    </source>
</reference>
<name>A0A9X2EEC4_9SPHN</name>
<evidence type="ECO:0000313" key="2">
    <source>
        <dbReference type="Proteomes" id="UP001155128"/>
    </source>
</evidence>
<keyword evidence="2" id="KW-1185">Reference proteome</keyword>
<protein>
    <recommendedName>
        <fullName evidence="3">DNA binding HTH domain-containing protein</fullName>
    </recommendedName>
</protein>
<dbReference type="Proteomes" id="UP001155128">
    <property type="component" value="Unassembled WGS sequence"/>
</dbReference>
<dbReference type="EMBL" id="JAMSHT010000001">
    <property type="protein sequence ID" value="MCM8556383.1"/>
    <property type="molecule type" value="Genomic_DNA"/>
</dbReference>
<sequence>MSELSQNKRLDDPEVQALFFEKLSATCNVTKAAKAADISTGTLYRRRKTNTQFRLDWEAAIAEGYDRLELLMMERVLVGTTRTTRRWR</sequence>
<proteinExistence type="predicted"/>
<dbReference type="AlphaFoldDB" id="A0A9X2EEC4"/>